<dbReference type="InterPro" id="IPR021354">
    <property type="entry name" value="DUF2975"/>
</dbReference>
<keyword evidence="1" id="KW-0472">Membrane</keyword>
<dbReference type="EMBL" id="VKME01000009">
    <property type="protein sequence ID" value="MBE0128735.1"/>
    <property type="molecule type" value="Genomic_DNA"/>
</dbReference>
<comment type="caution">
    <text evidence="2">The sequence shown here is derived from an EMBL/GenBank/DDBJ whole genome shotgun (WGS) entry which is preliminary data.</text>
</comment>
<feature type="transmembrane region" description="Helical" evidence="1">
    <location>
        <begin position="21"/>
        <end position="41"/>
    </location>
</feature>
<feature type="transmembrane region" description="Helical" evidence="1">
    <location>
        <begin position="156"/>
        <end position="177"/>
    </location>
</feature>
<feature type="transmembrane region" description="Helical" evidence="1">
    <location>
        <begin position="74"/>
        <end position="98"/>
    </location>
</feature>
<protein>
    <submittedName>
        <fullName evidence="2">DUF2975 domain-containing protein</fullName>
    </submittedName>
</protein>
<proteinExistence type="predicted"/>
<evidence type="ECO:0000256" key="1">
    <source>
        <dbReference type="SAM" id="Phobius"/>
    </source>
</evidence>
<name>A0A8I0MKM6_CITAM</name>
<dbReference type="AlphaFoldDB" id="A0A8I0MKM6"/>
<gene>
    <name evidence="2" type="ORF">FOT72_12125</name>
</gene>
<keyword evidence="1" id="KW-1133">Transmembrane helix</keyword>
<evidence type="ECO:0000313" key="2">
    <source>
        <dbReference type="EMBL" id="MBE0128735.1"/>
    </source>
</evidence>
<evidence type="ECO:0000313" key="3">
    <source>
        <dbReference type="Proteomes" id="UP000656723"/>
    </source>
</evidence>
<dbReference type="Pfam" id="PF11188">
    <property type="entry name" value="DUF2975"/>
    <property type="match status" value="1"/>
</dbReference>
<reference evidence="2" key="1">
    <citation type="submission" date="2019-07" db="EMBL/GenBank/DDBJ databases">
        <title>KPC-2 carbapenem resistent Enterobacterales isolates from Germany.</title>
        <authorList>
            <person name="Yao Y."/>
            <person name="Falgenhauer L."/>
            <person name="Imirzalioglu C."/>
            <person name="Chakraborty T."/>
        </authorList>
    </citation>
    <scope>NUCLEOTIDE SEQUENCE</scope>
    <source>
        <strain evidence="2">CA13304</strain>
    </source>
</reference>
<accession>A0A8I0MKM6</accession>
<sequence length="194" mass="21909">MLTHRGFMSTDALAQLSQRMVTFTMMLLIAIVLLNSVTLFFPALSFSNEFYGITLSLTDQRLSALNINLQTLPWWQAAGAGVISLLVMAPLCYCLYQLRSLFQAYARRNYFSARSAQHMSRVGASLGVWTVMTLLADPVTSYWLTMLHPAGEREILIGFELHHVVWFFIALCVMAVAKILEKASALYEENKLFL</sequence>
<dbReference type="Proteomes" id="UP000656723">
    <property type="component" value="Unassembled WGS sequence"/>
</dbReference>
<keyword evidence="1" id="KW-0812">Transmembrane</keyword>
<organism evidence="2 3">
    <name type="scientific">Citrobacter amalonaticus</name>
    <dbReference type="NCBI Taxonomy" id="35703"/>
    <lineage>
        <taxon>Bacteria</taxon>
        <taxon>Pseudomonadati</taxon>
        <taxon>Pseudomonadota</taxon>
        <taxon>Gammaproteobacteria</taxon>
        <taxon>Enterobacterales</taxon>
        <taxon>Enterobacteriaceae</taxon>
        <taxon>Citrobacter</taxon>
    </lineage>
</organism>
<feature type="transmembrane region" description="Helical" evidence="1">
    <location>
        <begin position="119"/>
        <end position="136"/>
    </location>
</feature>